<comment type="caution">
    <text evidence="2">The sequence shown here is derived from an EMBL/GenBank/DDBJ whole genome shotgun (WGS) entry which is preliminary data.</text>
</comment>
<organism evidence="2 3">
    <name type="scientific">Thalassobacillus hwangdonensis</name>
    <dbReference type="NCBI Taxonomy" id="546108"/>
    <lineage>
        <taxon>Bacteria</taxon>
        <taxon>Bacillati</taxon>
        <taxon>Bacillota</taxon>
        <taxon>Bacilli</taxon>
        <taxon>Bacillales</taxon>
        <taxon>Bacillaceae</taxon>
        <taxon>Thalassobacillus</taxon>
    </lineage>
</organism>
<keyword evidence="1" id="KW-1133">Transmembrane helix</keyword>
<name>A0ABW3L739_9BACI</name>
<gene>
    <name evidence="2" type="ORF">ACFQ2J_17195</name>
</gene>
<evidence type="ECO:0000313" key="3">
    <source>
        <dbReference type="Proteomes" id="UP001596990"/>
    </source>
</evidence>
<feature type="transmembrane region" description="Helical" evidence="1">
    <location>
        <begin position="55"/>
        <end position="74"/>
    </location>
</feature>
<accession>A0ABW3L739</accession>
<proteinExistence type="predicted"/>
<feature type="transmembrane region" description="Helical" evidence="1">
    <location>
        <begin position="31"/>
        <end position="48"/>
    </location>
</feature>
<reference evidence="3" key="1">
    <citation type="journal article" date="2019" name="Int. J. Syst. Evol. Microbiol.">
        <title>The Global Catalogue of Microorganisms (GCM) 10K type strain sequencing project: providing services to taxonomists for standard genome sequencing and annotation.</title>
        <authorList>
            <consortium name="The Broad Institute Genomics Platform"/>
            <consortium name="The Broad Institute Genome Sequencing Center for Infectious Disease"/>
            <person name="Wu L."/>
            <person name="Ma J."/>
        </authorList>
    </citation>
    <scope>NUCLEOTIDE SEQUENCE [LARGE SCALE GENOMIC DNA]</scope>
    <source>
        <strain evidence="3">CCUG 56607</strain>
    </source>
</reference>
<keyword evidence="3" id="KW-1185">Reference proteome</keyword>
<keyword evidence="1" id="KW-0472">Membrane</keyword>
<dbReference type="RefSeq" id="WP_386063472.1">
    <property type="nucleotide sequence ID" value="NZ_JBHTKL010000006.1"/>
</dbReference>
<dbReference type="Proteomes" id="UP001596990">
    <property type="component" value="Unassembled WGS sequence"/>
</dbReference>
<sequence>MKYFFDFLLAISLNGFSYYVASRVFTLDLSVWQALVIGASVVTLGALTEAVGSPMWLIVLMPFPVGMILLYLFLGVSVPVWFITYAVTLTIYTIIHIPMSYFFGFHSLIPSWKLS</sequence>
<evidence type="ECO:0000256" key="1">
    <source>
        <dbReference type="SAM" id="Phobius"/>
    </source>
</evidence>
<feature type="transmembrane region" description="Helical" evidence="1">
    <location>
        <begin position="80"/>
        <end position="103"/>
    </location>
</feature>
<protein>
    <submittedName>
        <fullName evidence="2">Uncharacterized protein</fullName>
    </submittedName>
</protein>
<evidence type="ECO:0000313" key="2">
    <source>
        <dbReference type="EMBL" id="MFD1020928.1"/>
    </source>
</evidence>
<feature type="transmembrane region" description="Helical" evidence="1">
    <location>
        <begin position="7"/>
        <end position="25"/>
    </location>
</feature>
<keyword evidence="1" id="KW-0812">Transmembrane</keyword>
<dbReference type="EMBL" id="JBHTKL010000006">
    <property type="protein sequence ID" value="MFD1020928.1"/>
    <property type="molecule type" value="Genomic_DNA"/>
</dbReference>